<dbReference type="RefSeq" id="XP_064674890.1">
    <property type="nucleotide sequence ID" value="XM_064814060.1"/>
</dbReference>
<reference evidence="5" key="2">
    <citation type="submission" date="2023-05" db="EMBL/GenBank/DDBJ databases">
        <authorList>
            <consortium name="Lawrence Berkeley National Laboratory"/>
            <person name="Steindorff A."/>
            <person name="Hensen N."/>
            <person name="Bonometti L."/>
            <person name="Westerberg I."/>
            <person name="Brannstrom I.O."/>
            <person name="Guillou S."/>
            <person name="Cros-Aarteil S."/>
            <person name="Calhoun S."/>
            <person name="Haridas S."/>
            <person name="Kuo A."/>
            <person name="Mondo S."/>
            <person name="Pangilinan J."/>
            <person name="Riley R."/>
            <person name="Labutti K."/>
            <person name="Andreopoulos B."/>
            <person name="Lipzen A."/>
            <person name="Chen C."/>
            <person name="Yanf M."/>
            <person name="Daum C."/>
            <person name="Ng V."/>
            <person name="Clum A."/>
            <person name="Ohm R."/>
            <person name="Martin F."/>
            <person name="Silar P."/>
            <person name="Natvig D."/>
            <person name="Lalanne C."/>
            <person name="Gautier V."/>
            <person name="Ament-Velasquez S.L."/>
            <person name="Kruys A."/>
            <person name="Hutchinson M.I."/>
            <person name="Powell A.J."/>
            <person name="Barry K."/>
            <person name="Miller A.N."/>
            <person name="Grigoriev I.V."/>
            <person name="Debuchy R."/>
            <person name="Gladieux P."/>
            <person name="Thoren M.H."/>
            <person name="Johannesson H."/>
        </authorList>
    </citation>
    <scope>NUCLEOTIDE SEQUENCE</scope>
    <source>
        <strain evidence="5">CBS 508.74</strain>
    </source>
</reference>
<keyword evidence="1" id="KW-0519">Myristate</keyword>
<evidence type="ECO:0000256" key="3">
    <source>
        <dbReference type="ARBA" id="ARBA00023288"/>
    </source>
</evidence>
<dbReference type="AlphaFoldDB" id="A0AAN6YX48"/>
<keyword evidence="3" id="KW-0449">Lipoprotein</keyword>
<protein>
    <submittedName>
        <fullName evidence="5">Uncharacterized protein</fullName>
    </submittedName>
</protein>
<dbReference type="Proteomes" id="UP001302812">
    <property type="component" value="Unassembled WGS sequence"/>
</dbReference>
<dbReference type="InterPro" id="IPR031632">
    <property type="entry name" value="SVIP"/>
</dbReference>
<keyword evidence="2" id="KW-0564">Palmitate</keyword>
<name>A0AAN6YX48_9PEZI</name>
<feature type="compositionally biased region" description="Low complexity" evidence="4">
    <location>
        <begin position="21"/>
        <end position="39"/>
    </location>
</feature>
<dbReference type="EMBL" id="MU853332">
    <property type="protein sequence ID" value="KAK4117320.1"/>
    <property type="molecule type" value="Genomic_DNA"/>
</dbReference>
<evidence type="ECO:0000313" key="6">
    <source>
        <dbReference type="Proteomes" id="UP001302812"/>
    </source>
</evidence>
<evidence type="ECO:0000313" key="5">
    <source>
        <dbReference type="EMBL" id="KAK4117320.1"/>
    </source>
</evidence>
<evidence type="ECO:0000256" key="2">
    <source>
        <dbReference type="ARBA" id="ARBA00023139"/>
    </source>
</evidence>
<dbReference type="GeneID" id="89938185"/>
<organism evidence="5 6">
    <name type="scientific">Canariomyces notabilis</name>
    <dbReference type="NCBI Taxonomy" id="2074819"/>
    <lineage>
        <taxon>Eukaryota</taxon>
        <taxon>Fungi</taxon>
        <taxon>Dikarya</taxon>
        <taxon>Ascomycota</taxon>
        <taxon>Pezizomycotina</taxon>
        <taxon>Sordariomycetes</taxon>
        <taxon>Sordariomycetidae</taxon>
        <taxon>Sordariales</taxon>
        <taxon>Chaetomiaceae</taxon>
        <taxon>Canariomyces</taxon>
    </lineage>
</organism>
<proteinExistence type="predicted"/>
<accession>A0AAN6YX48</accession>
<evidence type="ECO:0000256" key="4">
    <source>
        <dbReference type="SAM" id="MobiDB-lite"/>
    </source>
</evidence>
<gene>
    <name evidence="5" type="ORF">N656DRAFT_773412</name>
</gene>
<feature type="region of interest" description="Disordered" evidence="4">
    <location>
        <begin position="1"/>
        <end position="130"/>
    </location>
</feature>
<feature type="compositionally biased region" description="Gly residues" evidence="4">
    <location>
        <begin position="52"/>
        <end position="66"/>
    </location>
</feature>
<keyword evidence="6" id="KW-1185">Reference proteome</keyword>
<feature type="compositionally biased region" description="Basic and acidic residues" evidence="4">
    <location>
        <begin position="110"/>
        <end position="130"/>
    </location>
</feature>
<evidence type="ECO:0000256" key="1">
    <source>
        <dbReference type="ARBA" id="ARBA00022707"/>
    </source>
</evidence>
<dbReference type="Pfam" id="PF15811">
    <property type="entry name" value="SVIP"/>
    <property type="match status" value="1"/>
</dbReference>
<reference evidence="5" key="1">
    <citation type="journal article" date="2023" name="Mol. Phylogenet. Evol.">
        <title>Genome-scale phylogeny and comparative genomics of the fungal order Sordariales.</title>
        <authorList>
            <person name="Hensen N."/>
            <person name="Bonometti L."/>
            <person name="Westerberg I."/>
            <person name="Brannstrom I.O."/>
            <person name="Guillou S."/>
            <person name="Cros-Aarteil S."/>
            <person name="Calhoun S."/>
            <person name="Haridas S."/>
            <person name="Kuo A."/>
            <person name="Mondo S."/>
            <person name="Pangilinan J."/>
            <person name="Riley R."/>
            <person name="LaButti K."/>
            <person name="Andreopoulos B."/>
            <person name="Lipzen A."/>
            <person name="Chen C."/>
            <person name="Yan M."/>
            <person name="Daum C."/>
            <person name="Ng V."/>
            <person name="Clum A."/>
            <person name="Steindorff A."/>
            <person name="Ohm R.A."/>
            <person name="Martin F."/>
            <person name="Silar P."/>
            <person name="Natvig D.O."/>
            <person name="Lalanne C."/>
            <person name="Gautier V."/>
            <person name="Ament-Velasquez S.L."/>
            <person name="Kruys A."/>
            <person name="Hutchinson M.I."/>
            <person name="Powell A.J."/>
            <person name="Barry K."/>
            <person name="Miller A.N."/>
            <person name="Grigoriev I.V."/>
            <person name="Debuchy R."/>
            <person name="Gladieux P."/>
            <person name="Hiltunen Thoren M."/>
            <person name="Johannesson H."/>
        </authorList>
    </citation>
    <scope>NUCLEOTIDE SEQUENCE</scope>
    <source>
        <strain evidence="5">CBS 508.74</strain>
    </source>
</reference>
<sequence>MGNLCSTEKSDPFSQPGRRLGTAPAAGPSSVSVPPTASSRKPTRVGGPPRTLGGGGGGGEGSGDGAGDPRTNAALAAEARFQKSKQGGGKLKAGLDAQRSMTDSVALKQASEEERRRRDMDQGAGALRHD</sequence>
<comment type="caution">
    <text evidence="5">The sequence shown here is derived from an EMBL/GenBank/DDBJ whole genome shotgun (WGS) entry which is preliminary data.</text>
</comment>